<evidence type="ECO:0000313" key="1">
    <source>
        <dbReference type="EMBL" id="QBK05255.1"/>
    </source>
</evidence>
<proteinExistence type="predicted"/>
<dbReference type="Proteomes" id="UP000292939">
    <property type="component" value="Chromosome"/>
</dbReference>
<sequence>MGIAHSFPRLLVAWLAAGLLTGCALLRPAPDEGSGLSTDRPAQTVDGTAPLLRLPPASLGRSLALEQRIRIEARDENGAPLRRQIETLLEADPHALRIVLLYMGQTAAVLEWDGRRLKETRSSWWPATLRGERILSELQLALWPAEAVRTALAEFPDGVWTLDADETGRTLRQDGEAVVQIRYQDGIGLVELQHLRDGYRLTIRSHSLEP</sequence>
<dbReference type="InterPro" id="IPR021675">
    <property type="entry name" value="DUF3261"/>
</dbReference>
<dbReference type="RefSeq" id="WP_131280189.1">
    <property type="nucleotide sequence ID" value="NZ_CP031395.1"/>
</dbReference>
<evidence type="ECO:0000313" key="2">
    <source>
        <dbReference type="Proteomes" id="UP000292939"/>
    </source>
</evidence>
<name>A0A4P6UMB4_9BURK</name>
<dbReference type="OrthoDB" id="6228084at2"/>
<gene>
    <name evidence="1" type="ORF">DW355_11265</name>
</gene>
<dbReference type="KEGG" id="hgr:DW355_11265"/>
<organism evidence="1 2">
    <name type="scientific">Hylemonella gracilis</name>
    <dbReference type="NCBI Taxonomy" id="80880"/>
    <lineage>
        <taxon>Bacteria</taxon>
        <taxon>Pseudomonadati</taxon>
        <taxon>Pseudomonadota</taxon>
        <taxon>Betaproteobacteria</taxon>
        <taxon>Burkholderiales</taxon>
        <taxon>Comamonadaceae</taxon>
        <taxon>Hylemonella</taxon>
    </lineage>
</organism>
<dbReference type="AlphaFoldDB" id="A0A4P6UMB4"/>
<accession>A0A4P6UMB4</accession>
<dbReference type="Pfam" id="PF11659">
    <property type="entry name" value="DUF3261"/>
    <property type="match status" value="1"/>
</dbReference>
<dbReference type="EMBL" id="CP031395">
    <property type="protein sequence ID" value="QBK05255.1"/>
    <property type="molecule type" value="Genomic_DNA"/>
</dbReference>
<protein>
    <submittedName>
        <fullName evidence="1">DUF3261 domain-containing protein</fullName>
    </submittedName>
</protein>
<reference evidence="1 2" key="1">
    <citation type="submission" date="2018-07" db="EMBL/GenBank/DDBJ databases">
        <title>Exploring interactions and the metabolic potential of the ultra-small soil bacteria Hylemonella gracilis.</title>
        <authorList>
            <person name="Tyc O."/>
            <person name="Kulkarni P."/>
            <person name="Gawehns F."/>
            <person name="Hundscheid M."/>
            <person name="Zweers H."/>
            <person name="Garbeva P."/>
        </authorList>
    </citation>
    <scope>NUCLEOTIDE SEQUENCE [LARGE SCALE GENOMIC DNA]</scope>
    <source>
        <strain evidence="1 2">NS1</strain>
    </source>
</reference>